<dbReference type="RefSeq" id="WP_016518285.1">
    <property type="nucleotide sequence ID" value="NZ_KE332512.1"/>
</dbReference>
<dbReference type="AlphaFoldDB" id="S3LSS0"/>
<evidence type="ECO:0000256" key="9">
    <source>
        <dbReference type="ARBA" id="ARBA00023316"/>
    </source>
</evidence>
<dbReference type="HAMAP" id="MF_02019">
    <property type="entry name" value="MurF"/>
    <property type="match status" value="1"/>
</dbReference>
<dbReference type="InterPro" id="IPR036565">
    <property type="entry name" value="Mur-like_cat_sf"/>
</dbReference>
<dbReference type="Gene3D" id="3.90.190.20">
    <property type="entry name" value="Mur ligase, C-terminal domain"/>
    <property type="match status" value="1"/>
</dbReference>
<dbReference type="EMBL" id="ATFC01000003">
    <property type="protein sequence ID" value="EPF47492.1"/>
    <property type="molecule type" value="Genomic_DNA"/>
</dbReference>
<keyword evidence="16" id="KW-1185">Reference proteome</keyword>
<gene>
    <name evidence="10" type="primary">murF</name>
    <name evidence="15" type="ORF">HMPREF1222_00769</name>
</gene>
<dbReference type="GO" id="GO:0005524">
    <property type="term" value="F:ATP binding"/>
    <property type="evidence" value="ECO:0007669"/>
    <property type="project" value="UniProtKB-UniRule"/>
</dbReference>
<dbReference type="Pfam" id="PF01225">
    <property type="entry name" value="Mur_ligase"/>
    <property type="match status" value="1"/>
</dbReference>
<evidence type="ECO:0000259" key="13">
    <source>
        <dbReference type="Pfam" id="PF02875"/>
    </source>
</evidence>
<keyword evidence="9 10" id="KW-0961">Cell wall biogenesis/degradation</keyword>
<evidence type="ECO:0000313" key="15">
    <source>
        <dbReference type="EMBL" id="EPF47492.1"/>
    </source>
</evidence>
<evidence type="ECO:0000256" key="4">
    <source>
        <dbReference type="ARBA" id="ARBA00022741"/>
    </source>
</evidence>
<feature type="binding site" evidence="10">
    <location>
        <begin position="125"/>
        <end position="131"/>
    </location>
    <ligand>
        <name>ATP</name>
        <dbReference type="ChEBI" id="CHEBI:30616"/>
    </ligand>
</feature>
<evidence type="ECO:0000256" key="11">
    <source>
        <dbReference type="RuleBase" id="RU004136"/>
    </source>
</evidence>
<dbReference type="InterPro" id="IPR013221">
    <property type="entry name" value="Mur_ligase_cen"/>
</dbReference>
<feature type="domain" description="Mur ligase N-terminal catalytic" evidence="12">
    <location>
        <begin position="28"/>
        <end position="111"/>
    </location>
</feature>
<evidence type="ECO:0000256" key="2">
    <source>
        <dbReference type="ARBA" id="ARBA00022598"/>
    </source>
</evidence>
<evidence type="ECO:0000256" key="1">
    <source>
        <dbReference type="ARBA" id="ARBA00022490"/>
    </source>
</evidence>
<dbReference type="PANTHER" id="PTHR43024">
    <property type="entry name" value="UDP-N-ACETYLMURAMOYL-TRIPEPTIDE--D-ALANYL-D-ALANINE LIGASE"/>
    <property type="match status" value="1"/>
</dbReference>
<keyword evidence="3 10" id="KW-0132">Cell division</keyword>
<comment type="pathway">
    <text evidence="10 11">Cell wall biogenesis; peptidoglycan biosynthesis.</text>
</comment>
<dbReference type="HOGENOM" id="CLU_031507_1_2_12"/>
<dbReference type="InterPro" id="IPR000713">
    <property type="entry name" value="Mur_ligase_N"/>
</dbReference>
<dbReference type="GO" id="GO:0071555">
    <property type="term" value="P:cell wall organization"/>
    <property type="evidence" value="ECO:0007669"/>
    <property type="project" value="UniProtKB-KW"/>
</dbReference>
<evidence type="ECO:0000256" key="10">
    <source>
        <dbReference type="HAMAP-Rule" id="MF_02019"/>
    </source>
</evidence>
<accession>S3LSS0</accession>
<dbReference type="GO" id="GO:0005737">
    <property type="term" value="C:cytoplasm"/>
    <property type="evidence" value="ECO:0007669"/>
    <property type="project" value="UniProtKB-SubCell"/>
</dbReference>
<dbReference type="GO" id="GO:0008766">
    <property type="term" value="F:UDP-N-acetylmuramoylalanyl-D-glutamyl-2,6-diaminopimelate-D-alanyl-D-alanine ligase activity"/>
    <property type="evidence" value="ECO:0007669"/>
    <property type="project" value="RHEA"/>
</dbReference>
<dbReference type="UniPathway" id="UPA00219"/>
<organism evidence="15 16">
    <name type="scientific">Treponema vincentii F0403</name>
    <dbReference type="NCBI Taxonomy" id="1125702"/>
    <lineage>
        <taxon>Bacteria</taxon>
        <taxon>Pseudomonadati</taxon>
        <taxon>Spirochaetota</taxon>
        <taxon>Spirochaetia</taxon>
        <taxon>Spirochaetales</taxon>
        <taxon>Treponemataceae</taxon>
        <taxon>Treponema</taxon>
    </lineage>
</organism>
<dbReference type="EC" id="6.3.2.10" evidence="10 11"/>
<evidence type="ECO:0000256" key="5">
    <source>
        <dbReference type="ARBA" id="ARBA00022840"/>
    </source>
</evidence>
<dbReference type="Gene3D" id="3.40.1190.10">
    <property type="entry name" value="Mur-like, catalytic domain"/>
    <property type="match status" value="1"/>
</dbReference>
<dbReference type="SUPFAM" id="SSF53623">
    <property type="entry name" value="MurD-like peptide ligases, catalytic domain"/>
    <property type="match status" value="1"/>
</dbReference>
<dbReference type="InterPro" id="IPR004101">
    <property type="entry name" value="Mur_ligase_C"/>
</dbReference>
<dbReference type="PANTHER" id="PTHR43024:SF1">
    <property type="entry name" value="UDP-N-ACETYLMURAMOYL-TRIPEPTIDE--D-ALANYL-D-ALANINE LIGASE"/>
    <property type="match status" value="1"/>
</dbReference>
<comment type="function">
    <text evidence="10 11">Involved in cell wall formation. Catalyzes the final step in the synthesis of UDP-N-acetylmuramoyl-pentapeptide, the precursor of murein.</text>
</comment>
<dbReference type="GO" id="GO:0009252">
    <property type="term" value="P:peptidoglycan biosynthetic process"/>
    <property type="evidence" value="ECO:0007669"/>
    <property type="project" value="UniProtKB-UniRule"/>
</dbReference>
<evidence type="ECO:0000259" key="12">
    <source>
        <dbReference type="Pfam" id="PF01225"/>
    </source>
</evidence>
<dbReference type="Gene3D" id="3.40.1390.10">
    <property type="entry name" value="MurE/MurF, N-terminal domain"/>
    <property type="match status" value="1"/>
</dbReference>
<comment type="catalytic activity">
    <reaction evidence="10 11">
        <text>D-alanyl-D-alanine + UDP-N-acetyl-alpha-D-muramoyl-L-alanyl-gamma-D-glutamyl-meso-2,6-diaminopimelate + ATP = UDP-N-acetyl-alpha-D-muramoyl-L-alanyl-gamma-D-glutamyl-meso-2,6-diaminopimeloyl-D-alanyl-D-alanine + ADP + phosphate + H(+)</text>
        <dbReference type="Rhea" id="RHEA:28374"/>
        <dbReference type="ChEBI" id="CHEBI:15378"/>
        <dbReference type="ChEBI" id="CHEBI:30616"/>
        <dbReference type="ChEBI" id="CHEBI:43474"/>
        <dbReference type="ChEBI" id="CHEBI:57822"/>
        <dbReference type="ChEBI" id="CHEBI:61386"/>
        <dbReference type="ChEBI" id="CHEBI:83905"/>
        <dbReference type="ChEBI" id="CHEBI:456216"/>
        <dbReference type="EC" id="6.3.2.10"/>
    </reaction>
</comment>
<name>S3LSS0_9SPIR</name>
<dbReference type="InterPro" id="IPR036615">
    <property type="entry name" value="Mur_ligase_C_dom_sf"/>
</dbReference>
<feature type="domain" description="Mur ligase central" evidence="14">
    <location>
        <begin position="123"/>
        <end position="300"/>
    </location>
</feature>
<evidence type="ECO:0000256" key="8">
    <source>
        <dbReference type="ARBA" id="ARBA00023306"/>
    </source>
</evidence>
<reference evidence="15 16" key="1">
    <citation type="submission" date="2013-04" db="EMBL/GenBank/DDBJ databases">
        <title>The Genome Sequence of Treponema vincentii F0403.</title>
        <authorList>
            <consortium name="The Broad Institute Genomics Platform"/>
            <person name="Earl A."/>
            <person name="Ward D."/>
            <person name="Feldgarden M."/>
            <person name="Gevers D."/>
            <person name="Leonetti C."/>
            <person name="Izard J."/>
            <person name="Walker B."/>
            <person name="Young S."/>
            <person name="Zeng Q."/>
            <person name="Gargeya S."/>
            <person name="Fitzgerald M."/>
            <person name="Haas B."/>
            <person name="Abouelleil A."/>
            <person name="Allen A.W."/>
            <person name="Alvarado L."/>
            <person name="Arachchi H.M."/>
            <person name="Berlin A.M."/>
            <person name="Chapman S.B."/>
            <person name="Gainer-Dewar J."/>
            <person name="Goldberg J."/>
            <person name="Griggs A."/>
            <person name="Gujja S."/>
            <person name="Hansen M."/>
            <person name="Howarth C."/>
            <person name="Imamovic A."/>
            <person name="Ireland A."/>
            <person name="Larimer J."/>
            <person name="McCowan C."/>
            <person name="Murphy C."/>
            <person name="Pearson M."/>
            <person name="Poon T.W."/>
            <person name="Priest M."/>
            <person name="Roberts A."/>
            <person name="Saif S."/>
            <person name="Shea T."/>
            <person name="Sisk P."/>
            <person name="Sykes S."/>
            <person name="Wortman J."/>
            <person name="Nusbaum C."/>
            <person name="Birren B."/>
        </authorList>
    </citation>
    <scope>NUCLEOTIDE SEQUENCE [LARGE SCALE GENOMIC DNA]</scope>
    <source>
        <strain evidence="15 16">F0403</strain>
    </source>
</reference>
<comment type="caution">
    <text evidence="15">The sequence shown here is derived from an EMBL/GenBank/DDBJ whole genome shotgun (WGS) entry which is preliminary data.</text>
</comment>
<keyword evidence="1 10" id="KW-0963">Cytoplasm</keyword>
<protein>
    <recommendedName>
        <fullName evidence="10 11">UDP-N-acetylmuramoyl-tripeptide--D-alanyl-D-alanine ligase</fullName>
        <ecNumber evidence="10 11">6.3.2.10</ecNumber>
    </recommendedName>
    <alternativeName>
        <fullName evidence="10">D-alanyl-D-alanine-adding enzyme</fullName>
    </alternativeName>
</protein>
<keyword evidence="4 10" id="KW-0547">Nucleotide-binding</keyword>
<feature type="domain" description="Mur ligase C-terminal" evidence="13">
    <location>
        <begin position="322"/>
        <end position="447"/>
    </location>
</feature>
<dbReference type="NCBIfam" id="TIGR01143">
    <property type="entry name" value="murF"/>
    <property type="match status" value="1"/>
</dbReference>
<evidence type="ECO:0000256" key="3">
    <source>
        <dbReference type="ARBA" id="ARBA00022618"/>
    </source>
</evidence>
<dbReference type="Proteomes" id="UP000014605">
    <property type="component" value="Unassembled WGS sequence"/>
</dbReference>
<sequence>MLLGFEALCTAVAGTFICNYSHYAGFNSVTTDSRTVNPHALFIPLRGMQQDGHRYIEQALQQGADCVLADAAHLDIQENAQHILVLCKRYEATCIRVEHTLKALQDAAAAYLERFPQLLKIGVTGSNGKTTTKELLASIFAQKYRTVKNEGNLNSETGLPLSVFTITKEHEVGIFELGMNRKGEIAELAAVLKPNIAVITNIGTAHIGMLGSKDAIAQEKKHIFSCFDETSVGFVPAQDKYAEFLQDVPHGKIVTYSADPDAYTLEGLSGAEIRYKGETIHLPLPGKHNVHNAFAAIAVAEYCKIPLQSIKAGIEQMQALFGRSQIIRGPVTYLLDCYNANPDSMNAGLALCANIRVSGKKIYVLASMKELGFESHEAHKAVCAAAFDSDADALFFFGREMCMAAIEQENAANKPFFCFTEGYADKLRDTLDGLLKRNDFVFLKGSRSLELEQFEPILKKERV</sequence>
<evidence type="ECO:0000256" key="6">
    <source>
        <dbReference type="ARBA" id="ARBA00022960"/>
    </source>
</evidence>
<dbReference type="PATRIC" id="fig|1125702.3.peg.806"/>
<dbReference type="GO" id="GO:0051301">
    <property type="term" value="P:cell division"/>
    <property type="evidence" value="ECO:0007669"/>
    <property type="project" value="UniProtKB-KW"/>
</dbReference>
<keyword evidence="6 10" id="KW-0133">Cell shape</keyword>
<evidence type="ECO:0000256" key="7">
    <source>
        <dbReference type="ARBA" id="ARBA00022984"/>
    </source>
</evidence>
<evidence type="ECO:0000259" key="14">
    <source>
        <dbReference type="Pfam" id="PF08245"/>
    </source>
</evidence>
<dbReference type="GeneID" id="301460957"/>
<dbReference type="InterPro" id="IPR005863">
    <property type="entry name" value="UDP-N-AcMur_synth"/>
</dbReference>
<keyword evidence="2 10" id="KW-0436">Ligase</keyword>
<keyword evidence="5 10" id="KW-0067">ATP-binding</keyword>
<dbReference type="GO" id="GO:0008360">
    <property type="term" value="P:regulation of cell shape"/>
    <property type="evidence" value="ECO:0007669"/>
    <property type="project" value="UniProtKB-KW"/>
</dbReference>
<dbReference type="Pfam" id="PF02875">
    <property type="entry name" value="Mur_ligase_C"/>
    <property type="match status" value="1"/>
</dbReference>
<evidence type="ECO:0000313" key="16">
    <source>
        <dbReference type="Proteomes" id="UP000014605"/>
    </source>
</evidence>
<dbReference type="SUPFAM" id="SSF53244">
    <property type="entry name" value="MurD-like peptide ligases, peptide-binding domain"/>
    <property type="match status" value="1"/>
</dbReference>
<dbReference type="Pfam" id="PF08245">
    <property type="entry name" value="Mur_ligase_M"/>
    <property type="match status" value="1"/>
</dbReference>
<keyword evidence="7 10" id="KW-0573">Peptidoglycan synthesis</keyword>
<dbReference type="InterPro" id="IPR035911">
    <property type="entry name" value="MurE/MurF_N"/>
</dbReference>
<comment type="subcellular location">
    <subcellularLocation>
        <location evidence="10 11">Cytoplasm</location>
    </subcellularLocation>
</comment>
<proteinExistence type="inferred from homology"/>
<dbReference type="SUPFAM" id="SSF63418">
    <property type="entry name" value="MurE/MurF N-terminal domain"/>
    <property type="match status" value="1"/>
</dbReference>
<dbReference type="InterPro" id="IPR051046">
    <property type="entry name" value="MurCDEF_CellWall_CoF430Synth"/>
</dbReference>
<keyword evidence="8 10" id="KW-0131">Cell cycle</keyword>
<dbReference type="GO" id="GO:0047480">
    <property type="term" value="F:UDP-N-acetylmuramoyl-tripeptide-D-alanyl-D-alanine ligase activity"/>
    <property type="evidence" value="ECO:0007669"/>
    <property type="project" value="UniProtKB-UniRule"/>
</dbReference>
<comment type="similarity">
    <text evidence="10">Belongs to the MurCDEF family. MurF subfamily.</text>
</comment>